<organism evidence="2 3">
    <name type="scientific">Nematocida parisii (strain ERTm3)</name>
    <name type="common">Nematode killer fungus</name>
    <dbReference type="NCBI Taxonomy" id="935791"/>
    <lineage>
        <taxon>Eukaryota</taxon>
        <taxon>Fungi</taxon>
        <taxon>Fungi incertae sedis</taxon>
        <taxon>Microsporidia</taxon>
        <taxon>Nematocida</taxon>
    </lineage>
</organism>
<reference evidence="2" key="1">
    <citation type="submission" date="2011-01" db="EMBL/GenBank/DDBJ databases">
        <title>The Genome Sequence of Nematocida parisii strain ERTm3.</title>
        <authorList>
            <consortium name="The Broad Institute Genome Sequencing Platform"/>
            <consortium name="The Broad Institute Genome Sequencing Center for Infectious Disease"/>
            <person name="Cuomo C."/>
            <person name="Troemel E."/>
            <person name="Young S.K."/>
            <person name="Zeng Q."/>
            <person name="Gargeya S."/>
            <person name="Fitzgerald M."/>
            <person name="Haas B."/>
            <person name="Abouelleil A."/>
            <person name="Alvarado L."/>
            <person name="Arachchi H.M."/>
            <person name="Berlin A."/>
            <person name="Chapman S.B."/>
            <person name="Gearin G."/>
            <person name="Goldberg J."/>
            <person name="Griggs A."/>
            <person name="Gujja S."/>
            <person name="Hansen M."/>
            <person name="Heiman D."/>
            <person name="Howarth C."/>
            <person name="Larimer J."/>
            <person name="Lui A."/>
            <person name="MacDonald P.J.P."/>
            <person name="McCowen C."/>
            <person name="Montmayeur A."/>
            <person name="Murphy C."/>
            <person name="Neiman D."/>
            <person name="Pearson M."/>
            <person name="Priest M."/>
            <person name="Roberts A."/>
            <person name="Saif S."/>
            <person name="Shea T."/>
            <person name="Sisk P."/>
            <person name="Stolte C."/>
            <person name="Sykes S."/>
            <person name="Wortman J."/>
            <person name="Nusbaum C."/>
            <person name="Birren B."/>
        </authorList>
    </citation>
    <scope>NUCLEOTIDE SEQUENCE</scope>
    <source>
        <strain evidence="2">ERTm3</strain>
    </source>
</reference>
<proteinExistence type="predicted"/>
<accession>I3EG15</accession>
<dbReference type="OrthoDB" id="10318061at2759"/>
<dbReference type="EMBL" id="GL870879">
    <property type="protein sequence ID" value="EIJ88162.1"/>
    <property type="molecule type" value="Genomic_DNA"/>
</dbReference>
<keyword evidence="3" id="KW-1185">Reference proteome</keyword>
<evidence type="ECO:0000313" key="3">
    <source>
        <dbReference type="Proteomes" id="UP000002872"/>
    </source>
</evidence>
<feature type="region of interest" description="Disordered" evidence="1">
    <location>
        <begin position="162"/>
        <end position="192"/>
    </location>
</feature>
<dbReference type="HOGENOM" id="CLU_010538_0_0_1"/>
<feature type="compositionally biased region" description="Polar residues" evidence="1">
    <location>
        <begin position="162"/>
        <end position="178"/>
    </location>
</feature>
<dbReference type="InParanoid" id="I3EG15"/>
<gene>
    <name evidence="2" type="ORF">NEQG_01606</name>
</gene>
<dbReference type="AlphaFoldDB" id="I3EG15"/>
<evidence type="ECO:0000313" key="2">
    <source>
        <dbReference type="EMBL" id="EIJ88162.1"/>
    </source>
</evidence>
<dbReference type="Proteomes" id="UP000002872">
    <property type="component" value="Unassembled WGS sequence"/>
</dbReference>
<evidence type="ECO:0000256" key="1">
    <source>
        <dbReference type="SAM" id="MobiDB-lite"/>
    </source>
</evidence>
<protein>
    <submittedName>
        <fullName evidence="2">Uncharacterized protein</fullName>
    </submittedName>
</protein>
<dbReference type="VEuPathDB" id="MicrosporidiaDB:NEQG_01606"/>
<name>I3EG15_NEMP3</name>
<sequence length="964" mass="112537">MKTPKITIIEKNATIPFALQLCIWTSIVKAINLVICTSREQCINSIDNVNNCFSIEDSTNIKLDDCNRNLYKEAHNKHSTRSDLLLDLDIEVPDWLDSALLGKDFTETTNSDIFNLQTIDNFLDTNPSALEQLCNDRSIWTNLEPDEPMADTPTVSAVSQELNKISPNSESIQESTSTIRKRKLTQDKEGKKKRSRSKIFKLDVIKNSDQYKIFIKELHEYKLSMLKESTKYRTTAPLLFGIKVDIEGAELNLKKSTIDAINKSKNIWIALHLEKKDNIQLGLGFIRHLSNCPAELKKTFKDCGLTYYEGVFIDLSGYLTKQCKFCYNEPVNHLKSDSYTTIIKPYNITLGDIYIKKDINLLWHAESLWASSISRYIQNSTPVDTEELQKDLDLKRKLLLILSIPEIYEDLFYMQYDEINLVKDNILFQCYNKASMRICNLFCIIEYLYGSIHSNNDIVKKSYINIKANMLESILYGMDSIQIYQLVYKVFTYFYRYSMCLYKINTNLYKEAVRYPKNSNSNYLSIKQYTPRPDNDISIYRGAATVMLAHYNAFTISFKYSNKDDLKPRFLDNILYKTIECNNIQKNIVELSYSNHYHVQLVDNRAHRVHVIHLPFFVGKKDNVITYHYIHTIETILEYIQKITHLCLYTKYTWTNNIYPFKYNRKSKTWSIITLPVENKGTKKGQNSKILGKNSADMDKTIEEMDRLGFDIVFYYIQENIEKTAFVFAQFNPIGVEVVNAAYKENQEEAKKLFNGYEPNVGAPRIPLFLSKLTISAVHSGSYVLKSEEYETKNLLDYQDLVPIEFSNSLDSITEKKDQSLTIIDILKKNRHEIHYYSDFCILDKNTPYEDYDCYAMEIQQIKFEYSNIIKILWIVKKQFNIGEYTNYELCLLPNSNNCTTDGLKKMTKRQTLSLFLDMLQRKHVSQDMLCYGTCIYTRKSADQSFYNSSYLPRNENPHEWIIN</sequence>